<comment type="caution">
    <text evidence="2">The sequence shown here is derived from an EMBL/GenBank/DDBJ whole genome shotgun (WGS) entry which is preliminary data.</text>
</comment>
<reference evidence="2" key="1">
    <citation type="submission" date="2020-05" db="EMBL/GenBank/DDBJ databases">
        <title>WGS assembly of Panicum virgatum.</title>
        <authorList>
            <person name="Lovell J.T."/>
            <person name="Jenkins J."/>
            <person name="Shu S."/>
            <person name="Juenger T.E."/>
            <person name="Schmutz J."/>
        </authorList>
    </citation>
    <scope>NUCLEOTIDE SEQUENCE</scope>
    <source>
        <strain evidence="2">AP13</strain>
    </source>
</reference>
<protein>
    <submittedName>
        <fullName evidence="2">Uncharacterized protein</fullName>
    </submittedName>
</protein>
<keyword evidence="3" id="KW-1185">Reference proteome</keyword>
<gene>
    <name evidence="2" type="ORF">PVAP13_8KG069151</name>
</gene>
<evidence type="ECO:0000313" key="2">
    <source>
        <dbReference type="EMBL" id="KAG2560248.1"/>
    </source>
</evidence>
<name>A0A8T0PH68_PANVG</name>
<feature type="region of interest" description="Disordered" evidence="1">
    <location>
        <begin position="61"/>
        <end position="96"/>
    </location>
</feature>
<organism evidence="2 3">
    <name type="scientific">Panicum virgatum</name>
    <name type="common">Blackwell switchgrass</name>
    <dbReference type="NCBI Taxonomy" id="38727"/>
    <lineage>
        <taxon>Eukaryota</taxon>
        <taxon>Viridiplantae</taxon>
        <taxon>Streptophyta</taxon>
        <taxon>Embryophyta</taxon>
        <taxon>Tracheophyta</taxon>
        <taxon>Spermatophyta</taxon>
        <taxon>Magnoliopsida</taxon>
        <taxon>Liliopsida</taxon>
        <taxon>Poales</taxon>
        <taxon>Poaceae</taxon>
        <taxon>PACMAD clade</taxon>
        <taxon>Panicoideae</taxon>
        <taxon>Panicodae</taxon>
        <taxon>Paniceae</taxon>
        <taxon>Panicinae</taxon>
        <taxon>Panicum</taxon>
        <taxon>Panicum sect. Hiantes</taxon>
    </lineage>
</organism>
<sequence length="114" mass="11869">MYEVAGRLGAPECCSVLSPQHSPPALPSALPLGPAMTPPPPGFFIPVPSLPLLFQMLEPANRHSPSKKSTPLLPPVHGVKLIMPTSSPDGGASPRASAAMLDSGYWRHTPCALA</sequence>
<accession>A0A8T0PH68</accession>
<dbReference type="AlphaFoldDB" id="A0A8T0PH68"/>
<evidence type="ECO:0000313" key="3">
    <source>
        <dbReference type="Proteomes" id="UP000823388"/>
    </source>
</evidence>
<evidence type="ECO:0000256" key="1">
    <source>
        <dbReference type="SAM" id="MobiDB-lite"/>
    </source>
</evidence>
<dbReference type="Proteomes" id="UP000823388">
    <property type="component" value="Chromosome 8K"/>
</dbReference>
<dbReference type="EMBL" id="CM029051">
    <property type="protein sequence ID" value="KAG2560248.1"/>
    <property type="molecule type" value="Genomic_DNA"/>
</dbReference>
<proteinExistence type="predicted"/>